<dbReference type="CDD" id="cd06532">
    <property type="entry name" value="Glyco_transf_25"/>
    <property type="match status" value="1"/>
</dbReference>
<comment type="caution">
    <text evidence="5">The sequence shown here is derived from an EMBL/GenBank/DDBJ whole genome shotgun (WGS) entry which is preliminary data.</text>
</comment>
<evidence type="ECO:0000256" key="1">
    <source>
        <dbReference type="ARBA" id="ARBA00006721"/>
    </source>
</evidence>
<keyword evidence="3" id="KW-0808">Transferase</keyword>
<dbReference type="InterPro" id="IPR000719">
    <property type="entry name" value="Prot_kinase_dom"/>
</dbReference>
<feature type="non-terminal residue" evidence="5">
    <location>
        <position position="1"/>
    </location>
</feature>
<dbReference type="Gene3D" id="1.10.510.10">
    <property type="entry name" value="Transferase(Phosphotransferase) domain 1"/>
    <property type="match status" value="1"/>
</dbReference>
<dbReference type="InterPro" id="IPR002654">
    <property type="entry name" value="Glyco_trans_25"/>
</dbReference>
<evidence type="ECO:0000313" key="6">
    <source>
        <dbReference type="Proteomes" id="UP000218231"/>
    </source>
</evidence>
<dbReference type="InterPro" id="IPR050757">
    <property type="entry name" value="Collagen_mod_GT25"/>
</dbReference>
<comment type="similarity">
    <text evidence="1">Belongs to the glycosyltransferase 25 family.</text>
</comment>
<dbReference type="GO" id="GO:0004672">
    <property type="term" value="F:protein kinase activity"/>
    <property type="evidence" value="ECO:0007669"/>
    <property type="project" value="InterPro"/>
</dbReference>
<dbReference type="STRING" id="2018661.A0A2A2K5V2"/>
<proteinExistence type="inferred from homology"/>
<dbReference type="InterPro" id="IPR011009">
    <property type="entry name" value="Kinase-like_dom_sf"/>
</dbReference>
<sequence>SLCLSAMHVPSDNQCIISNQNQKTRPDMFVENDADHAFTVSYFRNVCADPPEEEGARLEARLTGFKGGQGILELWQKRGKRPHIMIIMTGLEENKNYHAIFVPMDSNNAKSCFRRGLSKEEAEGEKLISIVADHTGMAVMPWTPIDFHVLSDDIVGKQVLIVEEGSQQIVDCGRLEVKGNHSTWLQEISNSTGMSIAIGVEEHAHALPYFLGWLENIEYPKSRINLQFFLNSNEDSSSEQLKWWKDSVKNLFHSISFEKESDNWLETALRSARLKKSGKILLITPDFIISDKTFIQHLGSVPNHVVVVPVVRGIRGKFANVDNVDEEFVEELQTERFINDEVFLPLFVNLTAMDSSYLTFDSGNLLSYVGASDPTEVFTVSASRMKIPIYLDHARYYGFYVKSDMEIEDKRRLLRYSVADLLADGYSTPIISRTVRPWVSESEKWGVNEIYLINLKRRPEKLERMLKIFELLGVDFKYWEAVDGWKLEDVPEMKEVKQLPSYLDPFHKRPMKAGEIGCFLSHYRIWKDVVQRKLSRVIVFEDDLRFASFGFERIKELLEDLDASLLPWDLIYLGRKKNSEKEETWVRNHRHLSTAEYSYWTLGYMLSLEGARKLVDANPLSKLVPVDEYLPIMADKHPNEAEPMGCAFSSADITGDGMKINIIKELAKGGFSTVLLCQDLHNGDKYAVKKIETHSKEEIDRVMLEVEAHKLLAAIPSAIQLVSLIQLDNIFYLVLPFYPLGNVADDLTARKPANNHLPFSEASHEIYSKNQPIYSFNLA</sequence>
<dbReference type="PANTHER" id="PTHR10730:SF53">
    <property type="entry name" value="GLYCOSYLTRANSFERASE 25 FAMILY MEMBER"/>
    <property type="match status" value="1"/>
</dbReference>
<dbReference type="PROSITE" id="PS50011">
    <property type="entry name" value="PROTEIN_KINASE_DOM"/>
    <property type="match status" value="1"/>
</dbReference>
<dbReference type="GO" id="GO:0005524">
    <property type="term" value="F:ATP binding"/>
    <property type="evidence" value="ECO:0007669"/>
    <property type="project" value="InterPro"/>
</dbReference>
<reference evidence="5 6" key="1">
    <citation type="journal article" date="2017" name="Curr. Biol.">
        <title>Genome architecture and evolution of a unichromosomal asexual nematode.</title>
        <authorList>
            <person name="Fradin H."/>
            <person name="Zegar C."/>
            <person name="Gutwein M."/>
            <person name="Lucas J."/>
            <person name="Kovtun M."/>
            <person name="Corcoran D."/>
            <person name="Baugh L.R."/>
            <person name="Kiontke K."/>
            <person name="Gunsalus K."/>
            <person name="Fitch D.H."/>
            <person name="Piano F."/>
        </authorList>
    </citation>
    <scope>NUCLEOTIDE SEQUENCE [LARGE SCALE GENOMIC DNA]</scope>
    <source>
        <strain evidence="5">PF1309</strain>
    </source>
</reference>
<evidence type="ECO:0000256" key="2">
    <source>
        <dbReference type="ARBA" id="ARBA00022676"/>
    </source>
</evidence>
<organism evidence="5 6">
    <name type="scientific">Diploscapter pachys</name>
    <dbReference type="NCBI Taxonomy" id="2018661"/>
    <lineage>
        <taxon>Eukaryota</taxon>
        <taxon>Metazoa</taxon>
        <taxon>Ecdysozoa</taxon>
        <taxon>Nematoda</taxon>
        <taxon>Chromadorea</taxon>
        <taxon>Rhabditida</taxon>
        <taxon>Rhabditina</taxon>
        <taxon>Rhabditomorpha</taxon>
        <taxon>Rhabditoidea</taxon>
        <taxon>Rhabditidae</taxon>
        <taxon>Diploscapter</taxon>
    </lineage>
</organism>
<evidence type="ECO:0000313" key="5">
    <source>
        <dbReference type="EMBL" id="PAV69253.1"/>
    </source>
</evidence>
<keyword evidence="6" id="KW-1185">Reference proteome</keyword>
<dbReference type="EMBL" id="LIAE01009566">
    <property type="protein sequence ID" value="PAV69253.1"/>
    <property type="molecule type" value="Genomic_DNA"/>
</dbReference>
<feature type="domain" description="Protein kinase" evidence="4">
    <location>
        <begin position="660"/>
        <end position="779"/>
    </location>
</feature>
<name>A0A2A2K5V2_9BILA</name>
<gene>
    <name evidence="5" type="ORF">WR25_20182</name>
</gene>
<evidence type="ECO:0000256" key="3">
    <source>
        <dbReference type="ARBA" id="ARBA00022679"/>
    </source>
</evidence>
<evidence type="ECO:0000259" key="4">
    <source>
        <dbReference type="PROSITE" id="PS50011"/>
    </source>
</evidence>
<dbReference type="Pfam" id="PF00069">
    <property type="entry name" value="Pkinase"/>
    <property type="match status" value="1"/>
</dbReference>
<dbReference type="Proteomes" id="UP000218231">
    <property type="component" value="Unassembled WGS sequence"/>
</dbReference>
<dbReference type="PANTHER" id="PTHR10730">
    <property type="entry name" value="PROCOLLAGEN-LYSINE,2-OXOGLUTARATE 5-DIOXYGENASE/GLYCOSYLTRANSFERASE 25 FAMILY MEMBER"/>
    <property type="match status" value="1"/>
</dbReference>
<dbReference type="OrthoDB" id="47375at2759"/>
<dbReference type="Pfam" id="PF01755">
    <property type="entry name" value="Glyco_transf_25"/>
    <property type="match status" value="1"/>
</dbReference>
<dbReference type="SUPFAM" id="SSF56112">
    <property type="entry name" value="Protein kinase-like (PK-like)"/>
    <property type="match status" value="1"/>
</dbReference>
<keyword evidence="2" id="KW-0328">Glycosyltransferase</keyword>
<accession>A0A2A2K5V2</accession>
<protein>
    <recommendedName>
        <fullName evidence="4">Protein kinase domain-containing protein</fullName>
    </recommendedName>
</protein>
<dbReference type="GO" id="GO:0050211">
    <property type="term" value="F:procollagen galactosyltransferase activity"/>
    <property type="evidence" value="ECO:0007669"/>
    <property type="project" value="TreeGrafter"/>
</dbReference>
<dbReference type="AlphaFoldDB" id="A0A2A2K5V2"/>